<keyword evidence="2" id="KW-1185">Reference proteome</keyword>
<accession>A0A3A5MI68</accession>
<proteinExistence type="predicted"/>
<dbReference type="AlphaFoldDB" id="A0A3A5MI68"/>
<evidence type="ECO:0000313" key="2">
    <source>
        <dbReference type="Proteomes" id="UP000272015"/>
    </source>
</evidence>
<protein>
    <submittedName>
        <fullName evidence="1">Uncharacterized protein</fullName>
    </submittedName>
</protein>
<comment type="caution">
    <text evidence="1">The sequence shown here is derived from an EMBL/GenBank/DDBJ whole genome shotgun (WGS) entry which is preliminary data.</text>
</comment>
<dbReference type="EMBL" id="QZVS01000095">
    <property type="protein sequence ID" value="RJT85607.1"/>
    <property type="molecule type" value="Genomic_DNA"/>
</dbReference>
<dbReference type="RefSeq" id="WP_119976151.1">
    <property type="nucleotide sequence ID" value="NZ_JBHSQA010000009.1"/>
</dbReference>
<name>A0A3A5MI68_9MICO</name>
<gene>
    <name evidence="1" type="ORF">D6T64_18445</name>
</gene>
<reference evidence="1 2" key="1">
    <citation type="submission" date="2018-09" db="EMBL/GenBank/DDBJ databases">
        <title>Novel species of Cryobacterium.</title>
        <authorList>
            <person name="Liu Q."/>
            <person name="Xin Y.-H."/>
        </authorList>
    </citation>
    <scope>NUCLEOTIDE SEQUENCE [LARGE SCALE GENOMIC DNA]</scope>
    <source>
        <strain evidence="1 2">Hh39</strain>
    </source>
</reference>
<sequence>MSDDRIWENSRYLREQSCPEGVAPVVPPIDTSIQSVVATNAEAAAMEVLGDETSVGQDAAEITARIMALLEVPSGEYEELARPTVLVVDGNVGVAMGRSSEDCVLVARVDGMVSRVMPAPILLEPGELGCQPGTALADPAQLRSPH</sequence>
<organism evidence="1 2">
    <name type="scientific">Cryobacterium melibiosiphilum</name>
    <dbReference type="NCBI Taxonomy" id="995039"/>
    <lineage>
        <taxon>Bacteria</taxon>
        <taxon>Bacillati</taxon>
        <taxon>Actinomycetota</taxon>
        <taxon>Actinomycetes</taxon>
        <taxon>Micrococcales</taxon>
        <taxon>Microbacteriaceae</taxon>
        <taxon>Cryobacterium</taxon>
    </lineage>
</organism>
<dbReference type="Proteomes" id="UP000272015">
    <property type="component" value="Unassembled WGS sequence"/>
</dbReference>
<dbReference type="OrthoDB" id="4828690at2"/>
<evidence type="ECO:0000313" key="1">
    <source>
        <dbReference type="EMBL" id="RJT85607.1"/>
    </source>
</evidence>